<comment type="caution">
    <text evidence="2">The sequence shown here is derived from an EMBL/GenBank/DDBJ whole genome shotgun (WGS) entry which is preliminary data.</text>
</comment>
<dbReference type="Proteomes" id="UP001214441">
    <property type="component" value="Unassembled WGS sequence"/>
</dbReference>
<evidence type="ECO:0000313" key="2">
    <source>
        <dbReference type="EMBL" id="MDJ1136093.1"/>
    </source>
</evidence>
<sequence length="75" mass="7778">MTTTAWRKSSYSLNDNANCVEVADNTPGASGTARTVAVRDSKVTEGPALTFSRGAWANFVGGGAFLAAELSLPIK</sequence>
<reference evidence="2 3" key="1">
    <citation type="submission" date="2023-05" db="EMBL/GenBank/DDBJ databases">
        <title>Streptantibioticus silvisoli sp. nov., acidotolerant actinomycetes 1 from pine litter.</title>
        <authorList>
            <person name="Swiecimska M."/>
            <person name="Golinska P."/>
            <person name="Sangal V."/>
            <person name="Wachnowicz B."/>
            <person name="Goodfellow M."/>
        </authorList>
    </citation>
    <scope>NUCLEOTIDE SEQUENCE [LARGE SCALE GENOMIC DNA]</scope>
    <source>
        <strain evidence="2 3">DSM 42109</strain>
    </source>
</reference>
<keyword evidence="3" id="KW-1185">Reference proteome</keyword>
<feature type="domain" description="DUF397" evidence="1">
    <location>
        <begin position="5"/>
        <end position="62"/>
    </location>
</feature>
<dbReference type="RefSeq" id="WP_274046040.1">
    <property type="nucleotide sequence ID" value="NZ_JANCPR020000036.1"/>
</dbReference>
<gene>
    <name evidence="2" type="ORF">NMN56_029920</name>
</gene>
<protein>
    <submittedName>
        <fullName evidence="2">DUF397 domain-containing protein</fullName>
    </submittedName>
</protein>
<dbReference type="InterPro" id="IPR007278">
    <property type="entry name" value="DUF397"/>
</dbReference>
<proteinExistence type="predicted"/>
<dbReference type="EMBL" id="JANCPR020000036">
    <property type="protein sequence ID" value="MDJ1136093.1"/>
    <property type="molecule type" value="Genomic_DNA"/>
</dbReference>
<accession>A0ABT7A643</accession>
<organism evidence="2 3">
    <name type="scientific">Streptomyces iconiensis</name>
    <dbReference type="NCBI Taxonomy" id="1384038"/>
    <lineage>
        <taxon>Bacteria</taxon>
        <taxon>Bacillati</taxon>
        <taxon>Actinomycetota</taxon>
        <taxon>Actinomycetes</taxon>
        <taxon>Kitasatosporales</taxon>
        <taxon>Streptomycetaceae</taxon>
        <taxon>Streptomyces</taxon>
    </lineage>
</organism>
<name>A0ABT7A643_9ACTN</name>
<evidence type="ECO:0000259" key="1">
    <source>
        <dbReference type="Pfam" id="PF04149"/>
    </source>
</evidence>
<dbReference type="Pfam" id="PF04149">
    <property type="entry name" value="DUF397"/>
    <property type="match status" value="1"/>
</dbReference>
<evidence type="ECO:0000313" key="3">
    <source>
        <dbReference type="Proteomes" id="UP001214441"/>
    </source>
</evidence>